<dbReference type="GO" id="GO:0003735">
    <property type="term" value="F:structural constituent of ribosome"/>
    <property type="evidence" value="ECO:0007669"/>
    <property type="project" value="InterPro"/>
</dbReference>
<keyword evidence="3 4" id="KW-0687">Ribonucleoprotein</keyword>
<proteinExistence type="inferred from homology"/>
<keyword evidence="4" id="KW-0694">RNA-binding</keyword>
<evidence type="ECO:0000256" key="4">
    <source>
        <dbReference type="HAMAP-Rule" id="MF_01369"/>
    </source>
</evidence>
<dbReference type="NCBIfam" id="NF004359">
    <property type="entry name" value="PRK05738.1-3"/>
    <property type="match status" value="1"/>
</dbReference>
<dbReference type="EMBL" id="CP097753">
    <property type="protein sequence ID" value="URJ27994.1"/>
    <property type="molecule type" value="Genomic_DNA"/>
</dbReference>
<dbReference type="AlphaFoldDB" id="A0A9Q8X2H6"/>
<sequence length="100" mass="11513">MIYQERLLKILKSTHVSEKTSIQSEKYNTFVFKVAKYATKTDIKNAMNMLFSIKTNNINTVVISGKSKGPSNNIGHRSNWKKAYVVLEKNQKIDFINTIE</sequence>
<dbReference type="HAMAP" id="MF_01369_B">
    <property type="entry name" value="Ribosomal_uL23_B"/>
    <property type="match status" value="1"/>
</dbReference>
<dbReference type="Pfam" id="PF00276">
    <property type="entry name" value="Ribosomal_L23"/>
    <property type="match status" value="1"/>
</dbReference>
<dbReference type="Proteomes" id="UP001056209">
    <property type="component" value="Chromosome"/>
</dbReference>
<dbReference type="RefSeq" id="WP_250248379.1">
    <property type="nucleotide sequence ID" value="NZ_CP097753.1"/>
</dbReference>
<evidence type="ECO:0000256" key="3">
    <source>
        <dbReference type="ARBA" id="ARBA00023274"/>
    </source>
</evidence>
<dbReference type="InterPro" id="IPR013025">
    <property type="entry name" value="Ribosomal_uL23-like"/>
</dbReference>
<gene>
    <name evidence="4 5" type="primary">rplW</name>
    <name evidence="5" type="ORF">M9393_02260</name>
</gene>
<dbReference type="GO" id="GO:0005840">
    <property type="term" value="C:ribosome"/>
    <property type="evidence" value="ECO:0007669"/>
    <property type="project" value="UniProtKB-KW"/>
</dbReference>
<evidence type="ECO:0000256" key="1">
    <source>
        <dbReference type="ARBA" id="ARBA00006700"/>
    </source>
</evidence>
<comment type="subunit">
    <text evidence="4">Part of the 50S ribosomal subunit. Contacts protein L29, and trigger factor when it is bound to the ribosome.</text>
</comment>
<comment type="similarity">
    <text evidence="1 4">Belongs to the universal ribosomal protein uL23 family.</text>
</comment>
<evidence type="ECO:0000313" key="6">
    <source>
        <dbReference type="Proteomes" id="UP001056209"/>
    </source>
</evidence>
<keyword evidence="2 4" id="KW-0689">Ribosomal protein</keyword>
<comment type="function">
    <text evidence="4">One of the early assembly proteins it binds 23S rRNA. One of the proteins that surrounds the polypeptide exit tunnel on the outside of the ribosome. Forms the main docking site for trigger factor binding to the ribosome.</text>
</comment>
<reference evidence="5" key="1">
    <citation type="submission" date="2022-05" db="EMBL/GenBank/DDBJ databases">
        <title>Impact of host demography and evolutionary history on endosymbiont molecular evolution: a test in carpenter ants (Genus Camponotus) and their Blochmannia endosymbionts.</title>
        <authorList>
            <person name="Manthey J.D."/>
            <person name="Giron J.C."/>
            <person name="Hruska J.P."/>
        </authorList>
    </citation>
    <scope>NUCLEOTIDE SEQUENCE</scope>
    <source>
        <strain evidence="5">C-039</strain>
    </source>
</reference>
<evidence type="ECO:0000313" key="5">
    <source>
        <dbReference type="EMBL" id="URJ27994.1"/>
    </source>
</evidence>
<dbReference type="GO" id="GO:1990904">
    <property type="term" value="C:ribonucleoprotein complex"/>
    <property type="evidence" value="ECO:0007669"/>
    <property type="project" value="UniProtKB-KW"/>
</dbReference>
<dbReference type="GO" id="GO:0019843">
    <property type="term" value="F:rRNA binding"/>
    <property type="evidence" value="ECO:0007669"/>
    <property type="project" value="UniProtKB-UniRule"/>
</dbReference>
<evidence type="ECO:0000256" key="2">
    <source>
        <dbReference type="ARBA" id="ARBA00022980"/>
    </source>
</evidence>
<accession>A0A9Q8X2H6</accession>
<dbReference type="GO" id="GO:0006412">
    <property type="term" value="P:translation"/>
    <property type="evidence" value="ECO:0007669"/>
    <property type="project" value="UniProtKB-UniRule"/>
</dbReference>
<dbReference type="InterPro" id="IPR012678">
    <property type="entry name" value="Ribosomal_uL23/eL15/eS24_sf"/>
</dbReference>
<organism evidence="5 6">
    <name type="scientific">Candidatus Blochmannia vicinus</name>
    <name type="common">nom. nud.</name>
    <dbReference type="NCBI Taxonomy" id="251540"/>
    <lineage>
        <taxon>Bacteria</taxon>
        <taxon>Pseudomonadati</taxon>
        <taxon>Pseudomonadota</taxon>
        <taxon>Gammaproteobacteria</taxon>
        <taxon>Enterobacterales</taxon>
        <taxon>Enterobacteriaceae</taxon>
        <taxon>ant endosymbionts</taxon>
        <taxon>Candidatus Blochmanniella</taxon>
    </lineage>
</organism>
<dbReference type="Gene3D" id="3.30.70.330">
    <property type="match status" value="1"/>
</dbReference>
<protein>
    <recommendedName>
        <fullName evidence="4">Large ribosomal subunit protein uL23</fullName>
    </recommendedName>
</protein>
<keyword evidence="4" id="KW-0699">rRNA-binding</keyword>
<dbReference type="SUPFAM" id="SSF54189">
    <property type="entry name" value="Ribosomal proteins S24e, L23 and L15e"/>
    <property type="match status" value="1"/>
</dbReference>
<dbReference type="InterPro" id="IPR012677">
    <property type="entry name" value="Nucleotide-bd_a/b_plait_sf"/>
</dbReference>
<name>A0A9Q8X2H6_9ENTR</name>
<dbReference type="PANTHER" id="PTHR11620">
    <property type="entry name" value="60S RIBOSOMAL PROTEIN L23A"/>
    <property type="match status" value="1"/>
</dbReference>